<comment type="caution">
    <text evidence="1">The sequence shown here is derived from an EMBL/GenBank/DDBJ whole genome shotgun (WGS) entry which is preliminary data.</text>
</comment>
<protein>
    <submittedName>
        <fullName evidence="1">Uncharacterized protein</fullName>
    </submittedName>
</protein>
<gene>
    <name evidence="1" type="ORF">MRB53_008342</name>
</gene>
<name>A0ACC2MLU3_PERAE</name>
<dbReference type="Proteomes" id="UP001234297">
    <property type="component" value="Chromosome 2"/>
</dbReference>
<sequence length="100" mass="11329">MSTFHLASAASVFLMLHAWCSLFFPSLFSRGPHVRNTVEAYPWSSFVPRIDYVTPQPREFVAENRSFADSDIQLALHPHPLLPAFSGFFDTIAQNRTAMI</sequence>
<accession>A0ACC2MLU3</accession>
<organism evidence="1 2">
    <name type="scientific">Persea americana</name>
    <name type="common">Avocado</name>
    <dbReference type="NCBI Taxonomy" id="3435"/>
    <lineage>
        <taxon>Eukaryota</taxon>
        <taxon>Viridiplantae</taxon>
        <taxon>Streptophyta</taxon>
        <taxon>Embryophyta</taxon>
        <taxon>Tracheophyta</taxon>
        <taxon>Spermatophyta</taxon>
        <taxon>Magnoliopsida</taxon>
        <taxon>Magnoliidae</taxon>
        <taxon>Laurales</taxon>
        <taxon>Lauraceae</taxon>
        <taxon>Persea</taxon>
    </lineage>
</organism>
<proteinExistence type="predicted"/>
<keyword evidence="2" id="KW-1185">Reference proteome</keyword>
<dbReference type="EMBL" id="CM056810">
    <property type="protein sequence ID" value="KAJ8646594.1"/>
    <property type="molecule type" value="Genomic_DNA"/>
</dbReference>
<evidence type="ECO:0000313" key="1">
    <source>
        <dbReference type="EMBL" id="KAJ8646594.1"/>
    </source>
</evidence>
<reference evidence="1 2" key="1">
    <citation type="journal article" date="2022" name="Hortic Res">
        <title>A haplotype resolved chromosomal level avocado genome allows analysis of novel avocado genes.</title>
        <authorList>
            <person name="Nath O."/>
            <person name="Fletcher S.J."/>
            <person name="Hayward A."/>
            <person name="Shaw L.M."/>
            <person name="Masouleh A.K."/>
            <person name="Furtado A."/>
            <person name="Henry R.J."/>
            <person name="Mitter N."/>
        </authorList>
    </citation>
    <scope>NUCLEOTIDE SEQUENCE [LARGE SCALE GENOMIC DNA]</scope>
    <source>
        <strain evidence="2">cv. Hass</strain>
    </source>
</reference>
<evidence type="ECO:0000313" key="2">
    <source>
        <dbReference type="Proteomes" id="UP001234297"/>
    </source>
</evidence>